<evidence type="ECO:0000313" key="2">
    <source>
        <dbReference type="EMBL" id="CAF2082450.1"/>
    </source>
</evidence>
<dbReference type="Proteomes" id="UP000663866">
    <property type="component" value="Unassembled WGS sequence"/>
</dbReference>
<name>A0A816SDC7_9BILA</name>
<proteinExistence type="predicted"/>
<feature type="compositionally biased region" description="Polar residues" evidence="1">
    <location>
        <begin position="120"/>
        <end position="136"/>
    </location>
</feature>
<evidence type="ECO:0000313" key="3">
    <source>
        <dbReference type="EMBL" id="CAF3945874.1"/>
    </source>
</evidence>
<dbReference type="EMBL" id="CAJNRG010006081">
    <property type="protein sequence ID" value="CAF2082450.1"/>
    <property type="molecule type" value="Genomic_DNA"/>
</dbReference>
<comment type="caution">
    <text evidence="2">The sequence shown here is derived from an EMBL/GenBank/DDBJ whole genome shotgun (WGS) entry which is preliminary data.</text>
</comment>
<protein>
    <submittedName>
        <fullName evidence="2">Uncharacterized protein</fullName>
    </submittedName>
</protein>
<organism evidence="2 6">
    <name type="scientific">Rotaria magnacalcarata</name>
    <dbReference type="NCBI Taxonomy" id="392030"/>
    <lineage>
        <taxon>Eukaryota</taxon>
        <taxon>Metazoa</taxon>
        <taxon>Spiralia</taxon>
        <taxon>Gnathifera</taxon>
        <taxon>Rotifera</taxon>
        <taxon>Eurotatoria</taxon>
        <taxon>Bdelloidea</taxon>
        <taxon>Philodinida</taxon>
        <taxon>Philodinidae</taxon>
        <taxon>Rotaria</taxon>
    </lineage>
</organism>
<evidence type="ECO:0000313" key="4">
    <source>
        <dbReference type="EMBL" id="CAF4114588.1"/>
    </source>
</evidence>
<dbReference type="EMBL" id="CAJOBG010001633">
    <property type="protein sequence ID" value="CAF3945874.1"/>
    <property type="molecule type" value="Genomic_DNA"/>
</dbReference>
<evidence type="ECO:0000313" key="6">
    <source>
        <dbReference type="Proteomes" id="UP000663887"/>
    </source>
</evidence>
<dbReference type="Proteomes" id="UP000663887">
    <property type="component" value="Unassembled WGS sequence"/>
</dbReference>
<gene>
    <name evidence="3" type="ORF">OVN521_LOCUS11947</name>
    <name evidence="4" type="ORF">UXM345_LOCUS23038</name>
    <name evidence="2" type="ORF">XDN619_LOCUS15028</name>
</gene>
<feature type="region of interest" description="Disordered" evidence="1">
    <location>
        <begin position="120"/>
        <end position="155"/>
    </location>
</feature>
<dbReference type="Proteomes" id="UP000663842">
    <property type="component" value="Unassembled WGS sequence"/>
</dbReference>
<keyword evidence="5" id="KW-1185">Reference proteome</keyword>
<accession>A0A816SDC7</accession>
<evidence type="ECO:0000313" key="5">
    <source>
        <dbReference type="Proteomes" id="UP000663866"/>
    </source>
</evidence>
<feature type="compositionally biased region" description="Polar residues" evidence="1">
    <location>
        <begin position="144"/>
        <end position="155"/>
    </location>
</feature>
<evidence type="ECO:0000256" key="1">
    <source>
        <dbReference type="SAM" id="MobiDB-lite"/>
    </source>
</evidence>
<sequence length="155" mass="18317">MELTNRFEPLTLLSIHEEFVGSRFVDETSSNEKLKLNDQQLTNNFWNMPDYVEKQIPCSSIHISKKETTRSIKRKQSSTNTQKIQENNKDKLLPIVEIEDQPMTTYSYYPPQPYKFKQNRSYQHNQTRPKFNQRSNILPKHTSPRGNSKACTHQI</sequence>
<dbReference type="EMBL" id="CAJOBF010003897">
    <property type="protein sequence ID" value="CAF4114588.1"/>
    <property type="molecule type" value="Genomic_DNA"/>
</dbReference>
<reference evidence="2" key="1">
    <citation type="submission" date="2021-02" db="EMBL/GenBank/DDBJ databases">
        <authorList>
            <person name="Nowell W R."/>
        </authorList>
    </citation>
    <scope>NUCLEOTIDE SEQUENCE</scope>
</reference>
<dbReference type="AlphaFoldDB" id="A0A816SDC7"/>